<accession>A0A0B7BRM2</accession>
<dbReference type="AlphaFoldDB" id="A0A0B7BRM2"/>
<sequence length="61" mass="7016">ARVQRVNISISDVQELNYGSLTNNMLCSIKRKLSVTKKRFIYMVANENRAISFTGFHNQPL</sequence>
<organism evidence="1">
    <name type="scientific">Arion vulgaris</name>
    <dbReference type="NCBI Taxonomy" id="1028688"/>
    <lineage>
        <taxon>Eukaryota</taxon>
        <taxon>Metazoa</taxon>
        <taxon>Spiralia</taxon>
        <taxon>Lophotrochozoa</taxon>
        <taxon>Mollusca</taxon>
        <taxon>Gastropoda</taxon>
        <taxon>Heterobranchia</taxon>
        <taxon>Euthyneura</taxon>
        <taxon>Panpulmonata</taxon>
        <taxon>Eupulmonata</taxon>
        <taxon>Stylommatophora</taxon>
        <taxon>Helicina</taxon>
        <taxon>Arionoidea</taxon>
        <taxon>Arionidae</taxon>
        <taxon>Arion</taxon>
    </lineage>
</organism>
<evidence type="ECO:0000313" key="1">
    <source>
        <dbReference type="EMBL" id="CEK94996.1"/>
    </source>
</evidence>
<dbReference type="EMBL" id="HACG01048131">
    <property type="protein sequence ID" value="CEK94996.1"/>
    <property type="molecule type" value="Transcribed_RNA"/>
</dbReference>
<proteinExistence type="predicted"/>
<feature type="non-terminal residue" evidence="1">
    <location>
        <position position="1"/>
    </location>
</feature>
<name>A0A0B7BRM2_9EUPU</name>
<reference evidence="1" key="1">
    <citation type="submission" date="2014-12" db="EMBL/GenBank/DDBJ databases">
        <title>Insight into the proteome of Arion vulgaris.</title>
        <authorList>
            <person name="Aradska J."/>
            <person name="Bulat T."/>
            <person name="Smidak R."/>
            <person name="Sarate P."/>
            <person name="Gangsoo J."/>
            <person name="Sialana F."/>
            <person name="Bilban M."/>
            <person name="Lubec G."/>
        </authorList>
    </citation>
    <scope>NUCLEOTIDE SEQUENCE</scope>
    <source>
        <tissue evidence="1">Skin</tissue>
    </source>
</reference>
<protein>
    <submittedName>
        <fullName evidence="1">Uncharacterized protein</fullName>
    </submittedName>
</protein>
<gene>
    <name evidence="1" type="primary">ORF204862</name>
</gene>